<dbReference type="EMBL" id="FNBK01000005">
    <property type="protein sequence ID" value="SDF30074.1"/>
    <property type="molecule type" value="Genomic_DNA"/>
</dbReference>
<keyword evidence="1" id="KW-0812">Transmembrane</keyword>
<sequence length="158" mass="16390">MEPLVATPSLAVPLRLVVGVVAGVIATLGMDGVMARLPEGMTPPQVAAGVLTDRRPADAHPRLAAVVHYLAGGASGPLFVTLLLFGEGLLGASASTYLLTTAIMYLAMVGFFVVVVLPQSRGLTRARVERTRLDWALSAAVYLAILVPLVAIGSGFLQ</sequence>
<dbReference type="RefSeq" id="WP_092690343.1">
    <property type="nucleotide sequence ID" value="NZ_FNBK01000005.1"/>
</dbReference>
<keyword evidence="3" id="KW-1185">Reference proteome</keyword>
<dbReference type="OrthoDB" id="340802at2157"/>
<dbReference type="Proteomes" id="UP000199076">
    <property type="component" value="Unassembled WGS sequence"/>
</dbReference>
<organism evidence="2 3">
    <name type="scientific">Halorientalis regularis</name>
    <dbReference type="NCBI Taxonomy" id="660518"/>
    <lineage>
        <taxon>Archaea</taxon>
        <taxon>Methanobacteriati</taxon>
        <taxon>Methanobacteriota</taxon>
        <taxon>Stenosarchaea group</taxon>
        <taxon>Halobacteria</taxon>
        <taxon>Halobacteriales</taxon>
        <taxon>Haloarculaceae</taxon>
        <taxon>Halorientalis</taxon>
    </lineage>
</organism>
<protein>
    <submittedName>
        <fullName evidence="2">Uncharacterized protein</fullName>
    </submittedName>
</protein>
<evidence type="ECO:0000313" key="2">
    <source>
        <dbReference type="EMBL" id="SDF30074.1"/>
    </source>
</evidence>
<accession>A0A1G7JZ03</accession>
<feature type="transmembrane region" description="Helical" evidence="1">
    <location>
        <begin position="12"/>
        <end position="33"/>
    </location>
</feature>
<feature type="transmembrane region" description="Helical" evidence="1">
    <location>
        <begin position="137"/>
        <end position="157"/>
    </location>
</feature>
<feature type="transmembrane region" description="Helical" evidence="1">
    <location>
        <begin position="97"/>
        <end position="117"/>
    </location>
</feature>
<evidence type="ECO:0000313" key="3">
    <source>
        <dbReference type="Proteomes" id="UP000199076"/>
    </source>
</evidence>
<name>A0A1G7JZ03_9EURY</name>
<keyword evidence="1" id="KW-0472">Membrane</keyword>
<feature type="transmembrane region" description="Helical" evidence="1">
    <location>
        <begin position="63"/>
        <end position="85"/>
    </location>
</feature>
<reference evidence="3" key="1">
    <citation type="submission" date="2016-10" db="EMBL/GenBank/DDBJ databases">
        <authorList>
            <person name="Varghese N."/>
            <person name="Submissions S."/>
        </authorList>
    </citation>
    <scope>NUCLEOTIDE SEQUENCE [LARGE SCALE GENOMIC DNA]</scope>
    <source>
        <strain evidence="3">IBRC-M 10760</strain>
    </source>
</reference>
<keyword evidence="1" id="KW-1133">Transmembrane helix</keyword>
<evidence type="ECO:0000256" key="1">
    <source>
        <dbReference type="SAM" id="Phobius"/>
    </source>
</evidence>
<dbReference type="AlphaFoldDB" id="A0A1G7JZ03"/>
<proteinExistence type="predicted"/>
<gene>
    <name evidence="2" type="ORF">SAMN05216218_105107</name>
</gene>